<dbReference type="PANTHER" id="PTHR45656:SF4">
    <property type="entry name" value="PROTEIN CBR-CLEC-78"/>
    <property type="match status" value="1"/>
</dbReference>
<dbReference type="CDD" id="cd00033">
    <property type="entry name" value="CCP"/>
    <property type="match status" value="1"/>
</dbReference>
<dbReference type="InterPro" id="IPR035976">
    <property type="entry name" value="Sushi/SCR/CCP_sf"/>
</dbReference>
<evidence type="ECO:0000259" key="5">
    <source>
        <dbReference type="PROSITE" id="PS50923"/>
    </source>
</evidence>
<protein>
    <recommendedName>
        <fullName evidence="5">Sushi domain-containing protein</fullName>
    </recommendedName>
</protein>
<comment type="caution">
    <text evidence="6">The sequence shown here is derived from an EMBL/GenBank/DDBJ whole genome shotgun (WGS) entry which is preliminary data.</text>
</comment>
<dbReference type="Proteomes" id="UP000499080">
    <property type="component" value="Unassembled WGS sequence"/>
</dbReference>
<evidence type="ECO:0000256" key="2">
    <source>
        <dbReference type="ARBA" id="ARBA00022737"/>
    </source>
</evidence>
<keyword evidence="2" id="KW-0677">Repeat</keyword>
<name>A0A4Y2XAE7_ARAVE</name>
<dbReference type="InterPro" id="IPR000436">
    <property type="entry name" value="Sushi_SCR_CCP_dom"/>
</dbReference>
<organism evidence="6 7">
    <name type="scientific">Araneus ventricosus</name>
    <name type="common">Orbweaver spider</name>
    <name type="synonym">Epeira ventricosa</name>
    <dbReference type="NCBI Taxonomy" id="182803"/>
    <lineage>
        <taxon>Eukaryota</taxon>
        <taxon>Metazoa</taxon>
        <taxon>Ecdysozoa</taxon>
        <taxon>Arthropoda</taxon>
        <taxon>Chelicerata</taxon>
        <taxon>Arachnida</taxon>
        <taxon>Araneae</taxon>
        <taxon>Araneomorphae</taxon>
        <taxon>Entelegynae</taxon>
        <taxon>Araneoidea</taxon>
        <taxon>Araneidae</taxon>
        <taxon>Araneus</taxon>
    </lineage>
</organism>
<evidence type="ECO:0000313" key="7">
    <source>
        <dbReference type="Proteomes" id="UP000499080"/>
    </source>
</evidence>
<evidence type="ECO:0000256" key="1">
    <source>
        <dbReference type="ARBA" id="ARBA00022729"/>
    </source>
</evidence>
<feature type="disulfide bond" evidence="4">
    <location>
        <begin position="66"/>
        <end position="93"/>
    </location>
</feature>
<keyword evidence="4" id="KW-0768">Sushi</keyword>
<gene>
    <name evidence="6" type="ORF">AVEN_114465_1</name>
</gene>
<keyword evidence="7" id="KW-1185">Reference proteome</keyword>
<dbReference type="InterPro" id="IPR051277">
    <property type="entry name" value="SEZ6_CSMD_C4BPB_Regulators"/>
</dbReference>
<dbReference type="EMBL" id="BGPR01073704">
    <property type="protein sequence ID" value="GBO46198.1"/>
    <property type="molecule type" value="Genomic_DNA"/>
</dbReference>
<dbReference type="PROSITE" id="PS50923">
    <property type="entry name" value="SUSHI"/>
    <property type="match status" value="1"/>
</dbReference>
<dbReference type="OrthoDB" id="5804959at2759"/>
<feature type="domain" description="Sushi" evidence="5">
    <location>
        <begin position="29"/>
        <end position="95"/>
    </location>
</feature>
<dbReference type="AlphaFoldDB" id="A0A4Y2XAE7"/>
<accession>A0A4Y2XAE7</accession>
<dbReference type="SMART" id="SM00032">
    <property type="entry name" value="CCP"/>
    <property type="match status" value="1"/>
</dbReference>
<comment type="caution">
    <text evidence="4">Lacks conserved residue(s) required for the propagation of feature annotation.</text>
</comment>
<evidence type="ECO:0000256" key="3">
    <source>
        <dbReference type="ARBA" id="ARBA00023157"/>
    </source>
</evidence>
<dbReference type="Pfam" id="PF00084">
    <property type="entry name" value="Sushi"/>
    <property type="match status" value="1"/>
</dbReference>
<dbReference type="PANTHER" id="PTHR45656">
    <property type="entry name" value="PROTEIN CBR-CLEC-78"/>
    <property type="match status" value="1"/>
</dbReference>
<proteinExistence type="predicted"/>
<dbReference type="SUPFAM" id="SSF57535">
    <property type="entry name" value="Complement control module/SCR domain"/>
    <property type="match status" value="1"/>
</dbReference>
<sequence length="110" mass="12565">MSYFLHEFNRYYISFYTSFFINAFYSEDVYCADPGRIEHGSHIDADGSNSLPSSRYLHGQSVFYSCAEGFEPVGNTTLTCLPSGWWSSLPPFCRQVFIEITRPTGEFPDS</sequence>
<dbReference type="Gene3D" id="2.10.70.10">
    <property type="entry name" value="Complement Module, domain 1"/>
    <property type="match status" value="1"/>
</dbReference>
<reference evidence="6 7" key="1">
    <citation type="journal article" date="2019" name="Sci. Rep.">
        <title>Orb-weaving spider Araneus ventricosus genome elucidates the spidroin gene catalogue.</title>
        <authorList>
            <person name="Kono N."/>
            <person name="Nakamura H."/>
            <person name="Ohtoshi R."/>
            <person name="Moran D.A.P."/>
            <person name="Shinohara A."/>
            <person name="Yoshida Y."/>
            <person name="Fujiwara M."/>
            <person name="Mori M."/>
            <person name="Tomita M."/>
            <person name="Arakawa K."/>
        </authorList>
    </citation>
    <scope>NUCLEOTIDE SEQUENCE [LARGE SCALE GENOMIC DNA]</scope>
</reference>
<keyword evidence="3 4" id="KW-1015">Disulfide bond</keyword>
<evidence type="ECO:0000313" key="6">
    <source>
        <dbReference type="EMBL" id="GBO46198.1"/>
    </source>
</evidence>
<evidence type="ECO:0000256" key="4">
    <source>
        <dbReference type="PROSITE-ProRule" id="PRU00302"/>
    </source>
</evidence>
<keyword evidence="1" id="KW-0732">Signal</keyword>